<keyword evidence="1" id="KW-0378">Hydrolase</keyword>
<comment type="caution">
    <text evidence="3">The sequence shown here is derived from an EMBL/GenBank/DDBJ whole genome shotgun (WGS) entry which is preliminary data.</text>
</comment>
<dbReference type="InterPro" id="IPR051325">
    <property type="entry name" value="Nudix_hydrolase_domain"/>
</dbReference>
<keyword evidence="4" id="KW-1185">Reference proteome</keyword>
<proteinExistence type="predicted"/>
<evidence type="ECO:0000313" key="4">
    <source>
        <dbReference type="Proteomes" id="UP001055219"/>
    </source>
</evidence>
<dbReference type="InterPro" id="IPR015797">
    <property type="entry name" value="NUDIX_hydrolase-like_dom_sf"/>
</dbReference>
<dbReference type="InterPro" id="IPR020084">
    <property type="entry name" value="NUDIX_hydrolase_CS"/>
</dbReference>
<gene>
    <name evidence="3" type="ORF">J7T54_008394</name>
</gene>
<accession>A0A9P9Y2B5</accession>
<dbReference type="PANTHER" id="PTHR21340:SF0">
    <property type="entry name" value="BIS(5'-NUCLEOSYL)-TETRAPHOSPHATASE [ASYMMETRICAL]"/>
    <property type="match status" value="1"/>
</dbReference>
<dbReference type="RefSeq" id="XP_051363164.1">
    <property type="nucleotide sequence ID" value="XM_051505428.1"/>
</dbReference>
<dbReference type="GO" id="GO:0006754">
    <property type="term" value="P:ATP biosynthetic process"/>
    <property type="evidence" value="ECO:0007669"/>
    <property type="project" value="TreeGrafter"/>
</dbReference>
<sequence>MATSTFKATNYSAGDLVASCGAILFDSLGPAFQVCLVHYRLQDEWPLAKGRRNCGESRHAAALRELEEETGYRCHLFPMTMPTRPPASAQQSSVPDQPHHLVVYAEFADRAAVGEGEEAFTSQFFNTDNAMQKLTFAGDRHILKKAIKLTEKQAYAPRLLMVAKSEGSTVDTI</sequence>
<dbReference type="OrthoDB" id="10259236at2759"/>
<dbReference type="GO" id="GO:0006167">
    <property type="term" value="P:AMP biosynthetic process"/>
    <property type="evidence" value="ECO:0007669"/>
    <property type="project" value="TreeGrafter"/>
</dbReference>
<evidence type="ECO:0000313" key="3">
    <source>
        <dbReference type="EMBL" id="KAI6782308.1"/>
    </source>
</evidence>
<dbReference type="GeneID" id="75834865"/>
<reference evidence="3" key="2">
    <citation type="submission" date="2022-07" db="EMBL/GenBank/DDBJ databases">
        <authorList>
            <person name="Goncalves M.F.M."/>
            <person name="Hilario S."/>
            <person name="Van De Peer Y."/>
            <person name="Esteves A.C."/>
            <person name="Alves A."/>
        </authorList>
    </citation>
    <scope>NUCLEOTIDE SEQUENCE</scope>
    <source>
        <strain evidence="3">MUM 19.33</strain>
    </source>
</reference>
<dbReference type="Gene3D" id="3.90.79.10">
    <property type="entry name" value="Nucleoside Triphosphate Pyrophosphohydrolase"/>
    <property type="match status" value="1"/>
</dbReference>
<dbReference type="PROSITE" id="PS00893">
    <property type="entry name" value="NUDIX_BOX"/>
    <property type="match status" value="1"/>
</dbReference>
<evidence type="ECO:0000256" key="1">
    <source>
        <dbReference type="ARBA" id="ARBA00022801"/>
    </source>
</evidence>
<dbReference type="AlphaFoldDB" id="A0A9P9Y2B5"/>
<dbReference type="InterPro" id="IPR000086">
    <property type="entry name" value="NUDIX_hydrolase_dom"/>
</dbReference>
<organism evidence="3 4">
    <name type="scientific">Emericellopsis cladophorae</name>
    <dbReference type="NCBI Taxonomy" id="2686198"/>
    <lineage>
        <taxon>Eukaryota</taxon>
        <taxon>Fungi</taxon>
        <taxon>Dikarya</taxon>
        <taxon>Ascomycota</taxon>
        <taxon>Pezizomycotina</taxon>
        <taxon>Sordariomycetes</taxon>
        <taxon>Hypocreomycetidae</taxon>
        <taxon>Hypocreales</taxon>
        <taxon>Bionectriaceae</taxon>
        <taxon>Emericellopsis</taxon>
    </lineage>
</organism>
<protein>
    <recommendedName>
        <fullName evidence="2">Nudix hydrolase domain-containing protein</fullName>
    </recommendedName>
</protein>
<feature type="domain" description="Nudix hydrolase" evidence="2">
    <location>
        <begin position="15"/>
        <end position="148"/>
    </location>
</feature>
<dbReference type="SUPFAM" id="SSF55811">
    <property type="entry name" value="Nudix"/>
    <property type="match status" value="1"/>
</dbReference>
<dbReference type="GO" id="GO:0004081">
    <property type="term" value="F:bis(5'-nucleosyl)-tetraphosphatase (asymmetrical) activity"/>
    <property type="evidence" value="ECO:0007669"/>
    <property type="project" value="TreeGrafter"/>
</dbReference>
<name>A0A9P9Y2B5_9HYPO</name>
<dbReference type="PROSITE" id="PS51462">
    <property type="entry name" value="NUDIX"/>
    <property type="match status" value="1"/>
</dbReference>
<dbReference type="Proteomes" id="UP001055219">
    <property type="component" value="Unassembled WGS sequence"/>
</dbReference>
<dbReference type="EMBL" id="JAGIXG020000014">
    <property type="protein sequence ID" value="KAI6782308.1"/>
    <property type="molecule type" value="Genomic_DNA"/>
</dbReference>
<reference evidence="3" key="1">
    <citation type="journal article" date="2021" name="J Fungi (Basel)">
        <title>Genomic and Metabolomic Analyses of the Marine Fungus Emericellopsis cladophorae: Insights into Saltwater Adaptability Mechanisms and Its Biosynthetic Potential.</title>
        <authorList>
            <person name="Goncalves M.F.M."/>
            <person name="Hilario S."/>
            <person name="Van de Peer Y."/>
            <person name="Esteves A.C."/>
            <person name="Alves A."/>
        </authorList>
    </citation>
    <scope>NUCLEOTIDE SEQUENCE</scope>
    <source>
        <strain evidence="3">MUM 19.33</strain>
    </source>
</reference>
<dbReference type="PANTHER" id="PTHR21340">
    <property type="entry name" value="DIADENOSINE 5,5-P1,P4-TETRAPHOSPHATE PYROPHOSPHOHYDROLASE MUTT"/>
    <property type="match status" value="1"/>
</dbReference>
<evidence type="ECO:0000259" key="2">
    <source>
        <dbReference type="PROSITE" id="PS51462"/>
    </source>
</evidence>
<dbReference type="Pfam" id="PF00293">
    <property type="entry name" value="NUDIX"/>
    <property type="match status" value="1"/>
</dbReference>